<dbReference type="RefSeq" id="WP_104680571.1">
    <property type="nucleotide sequence ID" value="NZ_CP026928.1"/>
</dbReference>
<dbReference type="InterPro" id="IPR017871">
    <property type="entry name" value="ABC_transporter-like_CS"/>
</dbReference>
<dbReference type="PROSITE" id="PS00211">
    <property type="entry name" value="ABC_TRANSPORTER_1"/>
    <property type="match status" value="1"/>
</dbReference>
<dbReference type="Proteomes" id="UP000237717">
    <property type="component" value="Plasmid pAt1D1609b"/>
</dbReference>
<dbReference type="GO" id="GO:0015697">
    <property type="term" value="P:quaternary ammonium group transport"/>
    <property type="evidence" value="ECO:0007669"/>
    <property type="project" value="UniProtKB-ARBA"/>
</dbReference>
<comment type="similarity">
    <text evidence="1">Belongs to the ABC transporter superfamily.</text>
</comment>
<keyword evidence="6" id="KW-0614">Plasmid</keyword>
<dbReference type="PANTHER" id="PTHR42781">
    <property type="entry name" value="SPERMIDINE/PUTRESCINE IMPORT ATP-BINDING PROTEIN POTA"/>
    <property type="match status" value="1"/>
</dbReference>
<evidence type="ECO:0000259" key="5">
    <source>
        <dbReference type="PROSITE" id="PS50893"/>
    </source>
</evidence>
<proteinExistence type="inferred from homology"/>
<geneLocation type="plasmid" evidence="7">
    <name>pat1d1609b</name>
</geneLocation>
<dbReference type="GO" id="GO:0022857">
    <property type="term" value="F:transmembrane transporter activity"/>
    <property type="evidence" value="ECO:0007669"/>
    <property type="project" value="InterPro"/>
</dbReference>
<evidence type="ECO:0000256" key="3">
    <source>
        <dbReference type="ARBA" id="ARBA00022741"/>
    </source>
</evidence>
<dbReference type="GO" id="GO:0005524">
    <property type="term" value="F:ATP binding"/>
    <property type="evidence" value="ECO:0007669"/>
    <property type="project" value="UniProtKB-KW"/>
</dbReference>
<dbReference type="GO" id="GO:0016887">
    <property type="term" value="F:ATP hydrolysis activity"/>
    <property type="evidence" value="ECO:0007669"/>
    <property type="project" value="InterPro"/>
</dbReference>
<dbReference type="InterPro" id="IPR003593">
    <property type="entry name" value="AAA+_ATPase"/>
</dbReference>
<organism evidence="6 7">
    <name type="scientific">Agrobacterium tumefaciens</name>
    <dbReference type="NCBI Taxonomy" id="358"/>
    <lineage>
        <taxon>Bacteria</taxon>
        <taxon>Pseudomonadati</taxon>
        <taxon>Pseudomonadota</taxon>
        <taxon>Alphaproteobacteria</taxon>
        <taxon>Hyphomicrobiales</taxon>
        <taxon>Rhizobiaceae</taxon>
        <taxon>Rhizobium/Agrobacterium group</taxon>
        <taxon>Agrobacterium</taxon>
        <taxon>Agrobacterium tumefaciens complex</taxon>
    </lineage>
</organism>
<dbReference type="InterPro" id="IPR013611">
    <property type="entry name" value="Transp-assoc_OB_typ2"/>
</dbReference>
<dbReference type="EMBL" id="CP026928">
    <property type="protein sequence ID" value="AVH45573.1"/>
    <property type="molecule type" value="Genomic_DNA"/>
</dbReference>
<dbReference type="FunFam" id="3.40.50.300:FF:000425">
    <property type="entry name" value="Probable ABC transporter, ATP-binding subunit"/>
    <property type="match status" value="1"/>
</dbReference>
<feature type="domain" description="ABC transporter" evidence="5">
    <location>
        <begin position="5"/>
        <end position="235"/>
    </location>
</feature>
<dbReference type="PROSITE" id="PS50893">
    <property type="entry name" value="ABC_TRANSPORTER_2"/>
    <property type="match status" value="1"/>
</dbReference>
<evidence type="ECO:0000313" key="7">
    <source>
        <dbReference type="Proteomes" id="UP000237717"/>
    </source>
</evidence>
<evidence type="ECO:0000256" key="1">
    <source>
        <dbReference type="ARBA" id="ARBA00005417"/>
    </source>
</evidence>
<reference evidence="6 7" key="1">
    <citation type="submission" date="2018-02" db="EMBL/GenBank/DDBJ databases">
        <title>Complete genome sequence of Agrobacterium tumefaciens 1D1609.</title>
        <authorList>
            <person name="Cho S.-T."/>
            <person name="Haryono M."/>
            <person name="Chang H.-H."/>
            <person name="Santos M.N."/>
            <person name="Lai E.-M."/>
            <person name="Kuo C.-H."/>
        </authorList>
    </citation>
    <scope>NUCLEOTIDE SEQUENCE [LARGE SCALE GENOMIC DNA]</scope>
    <source>
        <strain evidence="6 7">1D1609</strain>
        <plasmid evidence="7">Plasmid pat1d1609b</plasmid>
    </source>
</reference>
<evidence type="ECO:0000256" key="2">
    <source>
        <dbReference type="ARBA" id="ARBA00022448"/>
    </source>
</evidence>
<dbReference type="SMART" id="SM00382">
    <property type="entry name" value="AAA"/>
    <property type="match status" value="1"/>
</dbReference>
<sequence length="358" mass="39159">MTQQLIIESLRKTYGNQAAVEMFDLSVEKGCFLSLLGPSGSGKTTVLNMIAGLTQPTAGRILIGGADVSNAPARQRNIGMVFQNYALFPHQTVFGNVAFPLEVRGEKQDDVVRMVRDVLAMVRLDHLADRFPSELSGGQQQRVALARAIVFKPALLLLDEPLGALDRRLRESLRQELRSLQRQTGITTIMVTHDQEEALSMSDRIVVMSAGRARQDATPEELYNRPHNRFVAEFMGSANVVVAEMSNAEGTMAKIGGVSFQLTAQCQGAEDSMAFAIRPESVVFQASSAELDSLPCSVESSEYCGDYYRLHLCVDSVGHMSSHLRTNSPPRAGATGRVSWAADDMHPLHPDENRGSHT</sequence>
<keyword evidence="4 6" id="KW-0067">ATP-binding</keyword>
<protein>
    <submittedName>
        <fullName evidence="6">Phospholipid/cholesterol/gamma-HCH transport system ATP-binding protein</fullName>
    </submittedName>
</protein>
<dbReference type="InterPro" id="IPR003439">
    <property type="entry name" value="ABC_transporter-like_ATP-bd"/>
</dbReference>
<dbReference type="InterPro" id="IPR027417">
    <property type="entry name" value="P-loop_NTPase"/>
</dbReference>
<dbReference type="AlphaFoldDB" id="A0A2L2LML2"/>
<accession>A0A2L2LML2</accession>
<evidence type="ECO:0000313" key="6">
    <source>
        <dbReference type="EMBL" id="AVH45573.1"/>
    </source>
</evidence>
<dbReference type="Pfam" id="PF08402">
    <property type="entry name" value="TOBE_2"/>
    <property type="match status" value="1"/>
</dbReference>
<dbReference type="PANTHER" id="PTHR42781:SF4">
    <property type="entry name" value="SPERMIDINE_PUTRESCINE IMPORT ATP-BINDING PROTEIN POTA"/>
    <property type="match status" value="1"/>
</dbReference>
<keyword evidence="2" id="KW-0813">Transport</keyword>
<dbReference type="Gene3D" id="3.40.50.300">
    <property type="entry name" value="P-loop containing nucleotide triphosphate hydrolases"/>
    <property type="match status" value="1"/>
</dbReference>
<dbReference type="InterPro" id="IPR008995">
    <property type="entry name" value="Mo/tungstate-bd_C_term_dom"/>
</dbReference>
<keyword evidence="3" id="KW-0547">Nucleotide-binding</keyword>
<dbReference type="SUPFAM" id="SSF50331">
    <property type="entry name" value="MOP-like"/>
    <property type="match status" value="1"/>
</dbReference>
<name>A0A2L2LML2_AGRTU</name>
<dbReference type="InterPro" id="IPR050093">
    <property type="entry name" value="ABC_SmlMolc_Importer"/>
</dbReference>
<dbReference type="SUPFAM" id="SSF52540">
    <property type="entry name" value="P-loop containing nucleoside triphosphate hydrolases"/>
    <property type="match status" value="1"/>
</dbReference>
<dbReference type="Pfam" id="PF00005">
    <property type="entry name" value="ABC_tran"/>
    <property type="match status" value="1"/>
</dbReference>
<dbReference type="Gene3D" id="2.40.50.100">
    <property type="match status" value="1"/>
</dbReference>
<evidence type="ECO:0000256" key="4">
    <source>
        <dbReference type="ARBA" id="ARBA00022840"/>
    </source>
</evidence>
<dbReference type="GO" id="GO:0043190">
    <property type="term" value="C:ATP-binding cassette (ABC) transporter complex"/>
    <property type="evidence" value="ECO:0007669"/>
    <property type="project" value="InterPro"/>
</dbReference>
<gene>
    <name evidence="6" type="ORF">At1D1609_55430</name>
</gene>